<dbReference type="InterPro" id="IPR018060">
    <property type="entry name" value="HTH_AraC"/>
</dbReference>
<keyword evidence="2 5" id="KW-0238">DNA-binding</keyword>
<dbReference type="GO" id="GO:0043565">
    <property type="term" value="F:sequence-specific DNA binding"/>
    <property type="evidence" value="ECO:0007669"/>
    <property type="project" value="InterPro"/>
</dbReference>
<dbReference type="InterPro" id="IPR009057">
    <property type="entry name" value="Homeodomain-like_sf"/>
</dbReference>
<accession>A0A562UC95</accession>
<keyword evidence="1" id="KW-0805">Transcription regulation</keyword>
<evidence type="ECO:0000256" key="2">
    <source>
        <dbReference type="ARBA" id="ARBA00023125"/>
    </source>
</evidence>
<dbReference type="Pfam" id="PF12833">
    <property type="entry name" value="HTH_18"/>
    <property type="match status" value="1"/>
</dbReference>
<protein>
    <submittedName>
        <fullName evidence="5">AraC-like DNA-binding protein</fullName>
    </submittedName>
</protein>
<comment type="caution">
    <text evidence="5">The sequence shown here is derived from an EMBL/GenBank/DDBJ whole genome shotgun (WGS) entry which is preliminary data.</text>
</comment>
<gene>
    <name evidence="5" type="ORF">JN11_00706</name>
</gene>
<evidence type="ECO:0000313" key="5">
    <source>
        <dbReference type="EMBL" id="TWJ03169.1"/>
    </source>
</evidence>
<keyword evidence="3" id="KW-0804">Transcription</keyword>
<name>A0A562UC95_9SPHI</name>
<dbReference type="OrthoDB" id="2585681at2"/>
<evidence type="ECO:0000256" key="1">
    <source>
        <dbReference type="ARBA" id="ARBA00023015"/>
    </source>
</evidence>
<dbReference type="AlphaFoldDB" id="A0A562UC95"/>
<dbReference type="SUPFAM" id="SSF46689">
    <property type="entry name" value="Homeodomain-like"/>
    <property type="match status" value="1"/>
</dbReference>
<reference evidence="5 6" key="1">
    <citation type="submission" date="2019-07" db="EMBL/GenBank/DDBJ databases">
        <title>Genomic Encyclopedia of Archaeal and Bacterial Type Strains, Phase II (KMG-II): from individual species to whole genera.</title>
        <authorList>
            <person name="Goeker M."/>
        </authorList>
    </citation>
    <scope>NUCLEOTIDE SEQUENCE [LARGE SCALE GENOMIC DNA]</scope>
    <source>
        <strain evidence="5 6">ATCC BAA-1854</strain>
    </source>
</reference>
<feature type="domain" description="HTH araC/xylS-type" evidence="4">
    <location>
        <begin position="184"/>
        <end position="282"/>
    </location>
</feature>
<proteinExistence type="predicted"/>
<dbReference type="PANTHER" id="PTHR43280">
    <property type="entry name" value="ARAC-FAMILY TRANSCRIPTIONAL REGULATOR"/>
    <property type="match status" value="1"/>
</dbReference>
<dbReference type="SMART" id="SM00342">
    <property type="entry name" value="HTH_ARAC"/>
    <property type="match status" value="1"/>
</dbReference>
<evidence type="ECO:0000259" key="4">
    <source>
        <dbReference type="PROSITE" id="PS01124"/>
    </source>
</evidence>
<dbReference type="RefSeq" id="WP_144909682.1">
    <property type="nucleotide sequence ID" value="NZ_VLLI01000002.1"/>
</dbReference>
<dbReference type="PANTHER" id="PTHR43280:SF32">
    <property type="entry name" value="TRANSCRIPTIONAL REGULATORY PROTEIN"/>
    <property type="match status" value="1"/>
</dbReference>
<dbReference type="EMBL" id="VLLI01000002">
    <property type="protein sequence ID" value="TWJ03169.1"/>
    <property type="molecule type" value="Genomic_DNA"/>
</dbReference>
<dbReference type="GO" id="GO:0003700">
    <property type="term" value="F:DNA-binding transcription factor activity"/>
    <property type="evidence" value="ECO:0007669"/>
    <property type="project" value="InterPro"/>
</dbReference>
<organism evidence="5 6">
    <name type="scientific">Mucilaginibacter frigoritolerans</name>
    <dbReference type="NCBI Taxonomy" id="652788"/>
    <lineage>
        <taxon>Bacteria</taxon>
        <taxon>Pseudomonadati</taxon>
        <taxon>Bacteroidota</taxon>
        <taxon>Sphingobacteriia</taxon>
        <taxon>Sphingobacteriales</taxon>
        <taxon>Sphingobacteriaceae</taxon>
        <taxon>Mucilaginibacter</taxon>
    </lineage>
</organism>
<dbReference type="PROSITE" id="PS01124">
    <property type="entry name" value="HTH_ARAC_FAMILY_2"/>
    <property type="match status" value="1"/>
</dbReference>
<evidence type="ECO:0000256" key="3">
    <source>
        <dbReference type="ARBA" id="ARBA00023163"/>
    </source>
</evidence>
<dbReference type="Gene3D" id="1.10.10.60">
    <property type="entry name" value="Homeodomain-like"/>
    <property type="match status" value="1"/>
</dbReference>
<dbReference type="Proteomes" id="UP000317010">
    <property type="component" value="Unassembled WGS sequence"/>
</dbReference>
<sequence length="290" mass="33455">MKENSWELINPQSKNLAFKVFEFNDAQDFKELKKYNYFSVVLIVKGEGTLIADISEYPFTQNSLLCFSLYQPFKIRCDGKLRGMTINFHPEFFCLHKHRNEVSCNGVLFNNIYESPVLDLTAEEAQSLFTIMSGLKTEIQRPGASQPEMLISYLKILLINATRIKVERRNRIELNLNDGPEILNNLKDAVEEDFTSLHSAGDYAKLLNISTAALNRLSKTHFNKTHSDLITDRIIVEAKRQLYLTSKALKLIAYELGFNDEFYFSRFFKKNVAISPQYFRDTVGFDRANA</sequence>
<keyword evidence="6" id="KW-1185">Reference proteome</keyword>
<evidence type="ECO:0000313" key="6">
    <source>
        <dbReference type="Proteomes" id="UP000317010"/>
    </source>
</evidence>